<evidence type="ECO:0000256" key="1">
    <source>
        <dbReference type="SAM" id="Phobius"/>
    </source>
</evidence>
<dbReference type="Pfam" id="PF05090">
    <property type="entry name" value="HTTM"/>
    <property type="match status" value="1"/>
</dbReference>
<proteinExistence type="predicted"/>
<dbReference type="RefSeq" id="WP_346749967.1">
    <property type="nucleotide sequence ID" value="NZ_JAUJEA010000001.1"/>
</dbReference>
<evidence type="ECO:0000313" key="4">
    <source>
        <dbReference type="Proteomes" id="UP001172082"/>
    </source>
</evidence>
<reference evidence="3" key="1">
    <citation type="submission" date="2023-06" db="EMBL/GenBank/DDBJ databases">
        <title>Genomic of Parafulvivirga corallium.</title>
        <authorList>
            <person name="Wang G."/>
        </authorList>
    </citation>
    <scope>NUCLEOTIDE SEQUENCE</scope>
    <source>
        <strain evidence="3">BMA10</strain>
    </source>
</reference>
<dbReference type="EMBL" id="JAUJEA010000001">
    <property type="protein sequence ID" value="MDN5199938.1"/>
    <property type="molecule type" value="Genomic_DNA"/>
</dbReference>
<evidence type="ECO:0000313" key="3">
    <source>
        <dbReference type="EMBL" id="MDN5199938.1"/>
    </source>
</evidence>
<comment type="caution">
    <text evidence="3">The sequence shown here is derived from an EMBL/GenBank/DDBJ whole genome shotgun (WGS) entry which is preliminary data.</text>
</comment>
<feature type="domain" description="HTTM" evidence="2">
    <location>
        <begin position="103"/>
        <end position="202"/>
    </location>
</feature>
<accession>A0ABT8KJL5</accession>
<protein>
    <recommendedName>
        <fullName evidence="2">HTTM domain-containing protein</fullName>
    </recommendedName>
</protein>
<name>A0ABT8KJL5_9BACT</name>
<keyword evidence="1" id="KW-1133">Transmembrane helix</keyword>
<feature type="transmembrane region" description="Helical" evidence="1">
    <location>
        <begin position="309"/>
        <end position="330"/>
    </location>
</feature>
<dbReference type="InterPro" id="IPR053934">
    <property type="entry name" value="HTTM_dom"/>
</dbReference>
<gene>
    <name evidence="3" type="ORF">QQ008_01160</name>
</gene>
<feature type="transmembrane region" description="Helical" evidence="1">
    <location>
        <begin position="185"/>
        <end position="217"/>
    </location>
</feature>
<feature type="transmembrane region" description="Helical" evidence="1">
    <location>
        <begin position="285"/>
        <end position="303"/>
    </location>
</feature>
<keyword evidence="1" id="KW-0812">Transmembrane</keyword>
<feature type="transmembrane region" description="Helical" evidence="1">
    <location>
        <begin position="63"/>
        <end position="80"/>
    </location>
</feature>
<organism evidence="3 4">
    <name type="scientific">Splendidivirga corallicola</name>
    <dbReference type="NCBI Taxonomy" id="3051826"/>
    <lineage>
        <taxon>Bacteria</taxon>
        <taxon>Pseudomonadati</taxon>
        <taxon>Bacteroidota</taxon>
        <taxon>Cytophagia</taxon>
        <taxon>Cytophagales</taxon>
        <taxon>Splendidivirgaceae</taxon>
        <taxon>Splendidivirga</taxon>
    </lineage>
</organism>
<sequence length="339" mass="39358">MSKLLVLCLIIKGYFSGLPSPFLPFLPILDEVNPDLFQFSLKLFFILASLSLFLNYKVRMSCIVLGLVFIVAILSSKTYYSNAKFFVGVIFLLTGLQGPNQGAWLIRWQLILVYFGSGVNKLMEEDWWTGQYFEHWMVNVLHVEFYMDISRSLPPLLFAKFLCWSTMIIELILIPLFLLVKKDVLAIWIAVLFHTGALLLSNLSFGVFYAAALFSYLSLIQWPQSIKVYYRENNPFYKILHKFLKPTDWDQLFHWSSESSTISNKNGFQVIINNKFTSGFKALKLLLFYHPVTHFLFALFITLPKLEGIYEGIGAFILLALFFPKSELLYDHILNKLWR</sequence>
<feature type="transmembrane region" description="Helical" evidence="1">
    <location>
        <begin position="39"/>
        <end position="56"/>
    </location>
</feature>
<dbReference type="Proteomes" id="UP001172082">
    <property type="component" value="Unassembled WGS sequence"/>
</dbReference>
<feature type="transmembrane region" description="Helical" evidence="1">
    <location>
        <begin position="157"/>
        <end position="179"/>
    </location>
</feature>
<keyword evidence="1" id="KW-0472">Membrane</keyword>
<evidence type="ECO:0000259" key="2">
    <source>
        <dbReference type="Pfam" id="PF05090"/>
    </source>
</evidence>
<keyword evidence="4" id="KW-1185">Reference proteome</keyword>